<sequence>MNYINKEINYLPSIKRNRTKSIAIRLSNNSHNAEIFQQAAEKYQEALTGGGYKQQLRYTPAHKTLTHAGASRTNTNLKDNSQSGETTNTINHQETPDSSKVYLRRNSARARRITWFNPPYFMNEATNIGKKIRNSLP</sequence>
<keyword evidence="3" id="KW-1185">Reference proteome</keyword>
<organism evidence="2 3">
    <name type="scientific">Plakobranchus ocellatus</name>
    <dbReference type="NCBI Taxonomy" id="259542"/>
    <lineage>
        <taxon>Eukaryota</taxon>
        <taxon>Metazoa</taxon>
        <taxon>Spiralia</taxon>
        <taxon>Lophotrochozoa</taxon>
        <taxon>Mollusca</taxon>
        <taxon>Gastropoda</taxon>
        <taxon>Heterobranchia</taxon>
        <taxon>Euthyneura</taxon>
        <taxon>Panpulmonata</taxon>
        <taxon>Sacoglossa</taxon>
        <taxon>Placobranchoidea</taxon>
        <taxon>Plakobranchidae</taxon>
        <taxon>Plakobranchus</taxon>
    </lineage>
</organism>
<reference evidence="2 3" key="1">
    <citation type="journal article" date="2021" name="Elife">
        <title>Chloroplast acquisition without the gene transfer in kleptoplastic sea slugs, Plakobranchus ocellatus.</title>
        <authorList>
            <person name="Maeda T."/>
            <person name="Takahashi S."/>
            <person name="Yoshida T."/>
            <person name="Shimamura S."/>
            <person name="Takaki Y."/>
            <person name="Nagai Y."/>
            <person name="Toyoda A."/>
            <person name="Suzuki Y."/>
            <person name="Arimoto A."/>
            <person name="Ishii H."/>
            <person name="Satoh N."/>
            <person name="Nishiyama T."/>
            <person name="Hasebe M."/>
            <person name="Maruyama T."/>
            <person name="Minagawa J."/>
            <person name="Obokata J."/>
            <person name="Shigenobu S."/>
        </authorList>
    </citation>
    <scope>NUCLEOTIDE SEQUENCE [LARGE SCALE GENOMIC DNA]</scope>
</reference>
<comment type="caution">
    <text evidence="2">The sequence shown here is derived from an EMBL/GenBank/DDBJ whole genome shotgun (WGS) entry which is preliminary data.</text>
</comment>
<evidence type="ECO:0000313" key="3">
    <source>
        <dbReference type="Proteomes" id="UP000735302"/>
    </source>
</evidence>
<dbReference type="Proteomes" id="UP000735302">
    <property type="component" value="Unassembled WGS sequence"/>
</dbReference>
<accession>A0AAV4BDQ8</accession>
<dbReference type="AlphaFoldDB" id="A0AAV4BDQ8"/>
<feature type="compositionally biased region" description="Polar residues" evidence="1">
    <location>
        <begin position="71"/>
        <end position="98"/>
    </location>
</feature>
<name>A0AAV4BDQ8_9GAST</name>
<feature type="region of interest" description="Disordered" evidence="1">
    <location>
        <begin position="68"/>
        <end position="99"/>
    </location>
</feature>
<dbReference type="EMBL" id="BLXT01004727">
    <property type="protein sequence ID" value="GFO16993.1"/>
    <property type="molecule type" value="Genomic_DNA"/>
</dbReference>
<proteinExistence type="predicted"/>
<evidence type="ECO:0000313" key="2">
    <source>
        <dbReference type="EMBL" id="GFO16993.1"/>
    </source>
</evidence>
<gene>
    <name evidence="2" type="ORF">PoB_004349800</name>
</gene>
<protein>
    <submittedName>
        <fullName evidence="2">Uncharacterized protein</fullName>
    </submittedName>
</protein>
<evidence type="ECO:0000256" key="1">
    <source>
        <dbReference type="SAM" id="MobiDB-lite"/>
    </source>
</evidence>